<proteinExistence type="predicted"/>
<dbReference type="Proteomes" id="UP000275456">
    <property type="component" value="Unassembled WGS sequence"/>
</dbReference>
<protein>
    <submittedName>
        <fullName evidence="2">Glycosyl transferase family 2</fullName>
    </submittedName>
</protein>
<feature type="coiled-coil region" evidence="1">
    <location>
        <begin position="376"/>
        <end position="403"/>
    </location>
</feature>
<keyword evidence="1" id="KW-0175">Coiled coil</keyword>
<gene>
    <name evidence="2" type="ORF">EDD26_0244</name>
</gene>
<name>A0A3N2AQB0_9MICO</name>
<reference evidence="2 3" key="1">
    <citation type="submission" date="2018-11" db="EMBL/GenBank/DDBJ databases">
        <title>Sequencing the genomes of 1000 actinobacteria strains.</title>
        <authorList>
            <person name="Klenk H.-P."/>
        </authorList>
    </citation>
    <scope>NUCLEOTIDE SEQUENCE [LARGE SCALE GENOMIC DNA]</scope>
    <source>
        <strain evidence="2 3">DSM 9580</strain>
    </source>
</reference>
<dbReference type="Pfam" id="PF13704">
    <property type="entry name" value="Glyco_tranf_2_4"/>
    <property type="match status" value="1"/>
</dbReference>
<dbReference type="RefSeq" id="WP_211333804.1">
    <property type="nucleotide sequence ID" value="NZ_RKHJ01000001.1"/>
</dbReference>
<evidence type="ECO:0000313" key="3">
    <source>
        <dbReference type="Proteomes" id="UP000275456"/>
    </source>
</evidence>
<keyword evidence="2" id="KW-0808">Transferase</keyword>
<evidence type="ECO:0000313" key="2">
    <source>
        <dbReference type="EMBL" id="ROR64892.1"/>
    </source>
</evidence>
<dbReference type="Gene3D" id="3.90.550.10">
    <property type="entry name" value="Spore Coat Polysaccharide Biosynthesis Protein SpsA, Chain A"/>
    <property type="match status" value="1"/>
</dbReference>
<evidence type="ECO:0000256" key="1">
    <source>
        <dbReference type="SAM" id="Coils"/>
    </source>
</evidence>
<dbReference type="AlphaFoldDB" id="A0A3N2AQB0"/>
<organism evidence="2 3">
    <name type="scientific">Agrococcus jenensis</name>
    <dbReference type="NCBI Taxonomy" id="46353"/>
    <lineage>
        <taxon>Bacteria</taxon>
        <taxon>Bacillati</taxon>
        <taxon>Actinomycetota</taxon>
        <taxon>Actinomycetes</taxon>
        <taxon>Micrococcales</taxon>
        <taxon>Microbacteriaceae</taxon>
        <taxon>Agrococcus</taxon>
    </lineage>
</organism>
<comment type="caution">
    <text evidence="2">The sequence shown here is derived from an EMBL/GenBank/DDBJ whole genome shotgun (WGS) entry which is preliminary data.</text>
</comment>
<keyword evidence="3" id="KW-1185">Reference proteome</keyword>
<accession>A0A3N2AQB0</accession>
<dbReference type="GO" id="GO:0016740">
    <property type="term" value="F:transferase activity"/>
    <property type="evidence" value="ECO:0007669"/>
    <property type="project" value="UniProtKB-KW"/>
</dbReference>
<sequence>MTVVMTMMVRDEADIIAATIEHHLAQGIDHILVTDNASVDGTREILAEYAAVAPVTVFDDPEHRKQQAKVVTRMARLAFEEHGADWVINGDADEFVRAVDPALTVAEALARTPREIGAFTVPVVNLVGPIARQGSGLRRLVRRDERTLEALRAAGVHAHPTPNAIHVGSADVEVAHGNHFVSIEQQGEPPADAALEVLHLPWRSSSQVERKTENMGRAYEQNPDLRPSANHHGMRDWRRMRANQLLPFLARRMPTAEELRAPGLREDTSLVEQLERLEPLLPARFAAVLDDADDAPFSTGEIQELRALAELLAPLDQVAQDDIVALRDELDARNTELYRLRLERETLDGIPGLAARIAAEREEAWLAGLEAGAPARRALEGQLADAREQAARAAAARDAAESRLRLVREHPAFRAASAVKRVVRPGRA</sequence>
<dbReference type="SUPFAM" id="SSF53448">
    <property type="entry name" value="Nucleotide-diphospho-sugar transferases"/>
    <property type="match status" value="1"/>
</dbReference>
<dbReference type="InterPro" id="IPR029044">
    <property type="entry name" value="Nucleotide-diphossugar_trans"/>
</dbReference>
<dbReference type="EMBL" id="RKHJ01000001">
    <property type="protein sequence ID" value="ROR64892.1"/>
    <property type="molecule type" value="Genomic_DNA"/>
</dbReference>